<dbReference type="AlphaFoldDB" id="A0AA88XZE9"/>
<keyword evidence="9 12" id="KW-0472">Membrane</keyword>
<proteinExistence type="inferred from homology"/>
<keyword evidence="5 12" id="KW-0999">Mitochondrion inner membrane</keyword>
<comment type="subcellular location">
    <subcellularLocation>
        <location evidence="1 12">Mitochondrion inner membrane</location>
        <topology evidence="1 12">Multi-pass membrane protein</topology>
    </subcellularLocation>
</comment>
<comment type="function">
    <text evidence="12">Membrane-anchoring subunit of succinate dehydrogenase (SDH) that is involved in complex II of the mitochondrial electron transport chain and is responsible for transferring electrons from succinate to ubiquinone (coenzyme Q).</text>
</comment>
<dbReference type="CDD" id="cd03496">
    <property type="entry name" value="SQR_TypeC_CybS"/>
    <property type="match status" value="1"/>
</dbReference>
<keyword evidence="6 12" id="KW-0809">Transit peptide</keyword>
<dbReference type="Pfam" id="PF05328">
    <property type="entry name" value="CybS"/>
    <property type="match status" value="1"/>
</dbReference>
<comment type="similarity">
    <text evidence="2 12">Belongs to the CybS family.</text>
</comment>
<keyword evidence="4 12" id="KW-0812">Transmembrane</keyword>
<keyword evidence="14" id="KW-1185">Reference proteome</keyword>
<keyword evidence="12" id="KW-0249">Electron transport</keyword>
<feature type="binding site" description="axial binding residue" evidence="11">
    <location>
        <position position="145"/>
    </location>
    <ligand>
        <name>heme b</name>
        <dbReference type="ChEBI" id="CHEBI:60344"/>
        <note>ligand shared with SDHC</note>
    </ligand>
    <ligandPart>
        <name>Fe</name>
        <dbReference type="ChEBI" id="CHEBI:18248"/>
    </ligandPart>
</feature>
<evidence type="ECO:0000313" key="13">
    <source>
        <dbReference type="EMBL" id="KAK3094783.1"/>
    </source>
</evidence>
<keyword evidence="8 12" id="KW-0496">Mitochondrion</keyword>
<dbReference type="EMBL" id="VSWD01000008">
    <property type="protein sequence ID" value="KAK3094783.1"/>
    <property type="molecule type" value="Genomic_DNA"/>
</dbReference>
<comment type="caution">
    <text evidence="12">Lacks conserved residue(s) required for the propagation of feature annotation.</text>
</comment>
<accession>A0AA88XZE9</accession>
<evidence type="ECO:0000256" key="2">
    <source>
        <dbReference type="ARBA" id="ARBA00007294"/>
    </source>
</evidence>
<keyword evidence="7 12" id="KW-1133">Transmembrane helix</keyword>
<dbReference type="InterPro" id="IPR034804">
    <property type="entry name" value="SQR/QFR_C/D"/>
</dbReference>
<keyword evidence="12" id="KW-0349">Heme</keyword>
<feature type="transmembrane region" description="Helical" evidence="12">
    <location>
        <begin position="167"/>
        <end position="185"/>
    </location>
</feature>
<dbReference type="GO" id="GO:0048039">
    <property type="term" value="F:ubiquinone binding"/>
    <property type="evidence" value="ECO:0007669"/>
    <property type="project" value="TreeGrafter"/>
</dbReference>
<dbReference type="GO" id="GO:0005743">
    <property type="term" value="C:mitochondrial inner membrane"/>
    <property type="evidence" value="ECO:0007669"/>
    <property type="project" value="UniProtKB-SubCell"/>
</dbReference>
<evidence type="ECO:0000256" key="8">
    <source>
        <dbReference type="ARBA" id="ARBA00023128"/>
    </source>
</evidence>
<evidence type="ECO:0000256" key="9">
    <source>
        <dbReference type="ARBA" id="ARBA00023136"/>
    </source>
</evidence>
<evidence type="ECO:0000256" key="1">
    <source>
        <dbReference type="ARBA" id="ARBA00004448"/>
    </source>
</evidence>
<evidence type="ECO:0000256" key="11">
    <source>
        <dbReference type="PIRSR" id="PIRSR607992-2"/>
    </source>
</evidence>
<protein>
    <recommendedName>
        <fullName evidence="12">Succinate dehydrogenase [ubiquinone] cytochrome b small subunit</fullName>
    </recommendedName>
</protein>
<evidence type="ECO:0000256" key="4">
    <source>
        <dbReference type="ARBA" id="ARBA00022692"/>
    </source>
</evidence>
<dbReference type="Gene3D" id="1.20.1300.10">
    <property type="entry name" value="Fumarate reductase/succinate dehydrogenase, transmembrane subunit"/>
    <property type="match status" value="1"/>
</dbReference>
<comment type="caution">
    <text evidence="13">The sequence shown here is derived from an EMBL/GenBank/DDBJ whole genome shotgun (WGS) entry which is preliminary data.</text>
</comment>
<keyword evidence="12" id="KW-0816">Tricarboxylic acid cycle</keyword>
<evidence type="ECO:0000256" key="10">
    <source>
        <dbReference type="PIRSR" id="PIRSR607992-1"/>
    </source>
</evidence>
<reference evidence="13" key="1">
    <citation type="submission" date="2019-08" db="EMBL/GenBank/DDBJ databases">
        <title>The improved chromosome-level genome for the pearl oyster Pinctada fucata martensii using PacBio sequencing and Hi-C.</title>
        <authorList>
            <person name="Zheng Z."/>
        </authorList>
    </citation>
    <scope>NUCLEOTIDE SEQUENCE</scope>
    <source>
        <strain evidence="13">ZZ-2019</strain>
        <tissue evidence="13">Adductor muscle</tissue>
    </source>
</reference>
<evidence type="ECO:0000256" key="7">
    <source>
        <dbReference type="ARBA" id="ARBA00022989"/>
    </source>
</evidence>
<sequence length="200" mass="23058">MPWPKWKRSNRLLELPPLREFSKMASMNLLRACQGAKCLFLGPRIMSKSLPAITQSHIPNKQLSLSPQHNITPPDFLRRATPDYFKARRGPFTPEEKRGDHKMMASTHWKIERILAISMIGVMPAALFVQGPIMDFMLSTTVLLHGFWGVDGVLTDYLEKFLPFIHWPWYIITIMGLAGLLYFNYNDVGVCKAIQMVWRL</sequence>
<evidence type="ECO:0000256" key="3">
    <source>
        <dbReference type="ARBA" id="ARBA00022448"/>
    </source>
</evidence>
<keyword evidence="3 12" id="KW-0813">Transport</keyword>
<dbReference type="GO" id="GO:0006121">
    <property type="term" value="P:mitochondrial electron transport, succinate to ubiquinone"/>
    <property type="evidence" value="ECO:0007669"/>
    <property type="project" value="TreeGrafter"/>
</dbReference>
<dbReference type="PANTHER" id="PTHR13337">
    <property type="entry name" value="SUCCINATE DEHYDROGENASE"/>
    <property type="match status" value="1"/>
</dbReference>
<keyword evidence="11 12" id="KW-0479">Metal-binding</keyword>
<evidence type="ECO:0000256" key="6">
    <source>
        <dbReference type="ARBA" id="ARBA00022946"/>
    </source>
</evidence>
<gene>
    <name evidence="13" type="ORF">FSP39_006185</name>
</gene>
<dbReference type="GO" id="GO:0046872">
    <property type="term" value="F:metal ion binding"/>
    <property type="evidence" value="ECO:0007669"/>
    <property type="project" value="UniProtKB-KW"/>
</dbReference>
<dbReference type="Proteomes" id="UP001186944">
    <property type="component" value="Unassembled WGS sequence"/>
</dbReference>
<dbReference type="GO" id="GO:0020037">
    <property type="term" value="F:heme binding"/>
    <property type="evidence" value="ECO:0007669"/>
    <property type="project" value="TreeGrafter"/>
</dbReference>
<evidence type="ECO:0000256" key="12">
    <source>
        <dbReference type="RuleBase" id="RU364031"/>
    </source>
</evidence>
<keyword evidence="11" id="KW-0408">Iron</keyword>
<dbReference type="GO" id="GO:0006099">
    <property type="term" value="P:tricarboxylic acid cycle"/>
    <property type="evidence" value="ECO:0007669"/>
    <property type="project" value="UniProtKB-KW"/>
</dbReference>
<name>A0AA88XZE9_PINIB</name>
<evidence type="ECO:0000256" key="5">
    <source>
        <dbReference type="ARBA" id="ARBA00022792"/>
    </source>
</evidence>
<feature type="transmembrane region" description="Helical" evidence="12">
    <location>
        <begin position="114"/>
        <end position="133"/>
    </location>
</feature>
<feature type="binding site" evidence="10">
    <location>
        <position position="157"/>
    </location>
    <ligand>
        <name>a ubiquinone</name>
        <dbReference type="ChEBI" id="CHEBI:16389"/>
        <note>ligand shared with IP/SDHB</note>
    </ligand>
</feature>
<dbReference type="PANTHER" id="PTHR13337:SF2">
    <property type="entry name" value="SUCCINATE DEHYDROGENASE [UBIQUINONE] CYTOCHROME B SMALL SUBUNIT, MITOCHONDRIAL"/>
    <property type="match status" value="1"/>
</dbReference>
<evidence type="ECO:0000313" key="14">
    <source>
        <dbReference type="Proteomes" id="UP001186944"/>
    </source>
</evidence>
<organism evidence="13 14">
    <name type="scientific">Pinctada imbricata</name>
    <name type="common">Atlantic pearl-oyster</name>
    <name type="synonym">Pinctada martensii</name>
    <dbReference type="NCBI Taxonomy" id="66713"/>
    <lineage>
        <taxon>Eukaryota</taxon>
        <taxon>Metazoa</taxon>
        <taxon>Spiralia</taxon>
        <taxon>Lophotrochozoa</taxon>
        <taxon>Mollusca</taxon>
        <taxon>Bivalvia</taxon>
        <taxon>Autobranchia</taxon>
        <taxon>Pteriomorphia</taxon>
        <taxon>Pterioida</taxon>
        <taxon>Pterioidea</taxon>
        <taxon>Pteriidae</taxon>
        <taxon>Pinctada</taxon>
    </lineage>
</organism>
<dbReference type="InterPro" id="IPR007992">
    <property type="entry name" value="CybS"/>
</dbReference>